<gene>
    <name evidence="2" type="ORF">MAXJ12_15514</name>
</gene>
<feature type="transmembrane region" description="Helical" evidence="1">
    <location>
        <begin position="176"/>
        <end position="202"/>
    </location>
</feature>
<feature type="transmembrane region" description="Helical" evidence="1">
    <location>
        <begin position="135"/>
        <end position="156"/>
    </location>
</feature>
<feature type="transmembrane region" description="Helical" evidence="1">
    <location>
        <begin position="228"/>
        <end position="248"/>
    </location>
</feature>
<sequence>MVLDDVARENTGRSTALAIAVVPLFFVISGIVIRYAAFTVVWPDHSLQPYIQSLCRWDCSWYVGISEKGYEGFPIPGESNVGRWGFFPLYPMLVAGLRAVFPFPTAIVAIATSIALSYASCLVSWQLLDRNMRAYILYCAFLLSGPFSFYFTTFLSEPLFVLLTSCVFLALKRSSYLAAGVFSALLSATRLVGVFVVFATVIQMFQEHRKRGGPVLSFPRLVLSRPDLLVAILISPAGLFAYMLYLHLTVGDGFAFVHVQRAFGRATGNPLQFLWDAFSATPATGWLPTSPQWSAFACVAGLALSAVLAFRRQYGAALFCTLGIVLPLLTNLASMVRYVVGLAPLVLLAMTLLAAHRATFYAALVLLPATCYFTMIAWMRGYLALV</sequence>
<evidence type="ECO:0000313" key="3">
    <source>
        <dbReference type="Proteomes" id="UP000003250"/>
    </source>
</evidence>
<dbReference type="EMBL" id="AHAM01000125">
    <property type="protein sequence ID" value="EHK56374.1"/>
    <property type="molecule type" value="Genomic_DNA"/>
</dbReference>
<evidence type="ECO:0000313" key="2">
    <source>
        <dbReference type="EMBL" id="EHK56374.1"/>
    </source>
</evidence>
<evidence type="ECO:0000256" key="1">
    <source>
        <dbReference type="SAM" id="Phobius"/>
    </source>
</evidence>
<reference evidence="2 3" key="1">
    <citation type="journal article" date="2012" name="J. Bacteriol.">
        <title>Draft Genome Sequence of Mesorhizobium alhagi CCNWXJ12-2T, a Novel Salt-Resistant Species Isolated from the Desert of Northwestern China.</title>
        <authorList>
            <person name="Zhou M."/>
            <person name="Chen W."/>
            <person name="Chen H."/>
            <person name="Wei G."/>
        </authorList>
    </citation>
    <scope>NUCLEOTIDE SEQUENCE [LARGE SCALE GENOMIC DNA]</scope>
    <source>
        <strain evidence="2 3">CCNWXJ12-2</strain>
    </source>
</reference>
<organism evidence="2 3">
    <name type="scientific">Mesorhizobium alhagi CCNWXJ12-2</name>
    <dbReference type="NCBI Taxonomy" id="1107882"/>
    <lineage>
        <taxon>Bacteria</taxon>
        <taxon>Pseudomonadati</taxon>
        <taxon>Pseudomonadota</taxon>
        <taxon>Alphaproteobacteria</taxon>
        <taxon>Hyphomicrobiales</taxon>
        <taxon>Phyllobacteriaceae</taxon>
        <taxon>Allomesorhizobium</taxon>
    </lineage>
</organism>
<evidence type="ECO:0008006" key="4">
    <source>
        <dbReference type="Google" id="ProtNLM"/>
    </source>
</evidence>
<dbReference type="PATRIC" id="fig|1107882.3.peg.3025"/>
<dbReference type="Proteomes" id="UP000003250">
    <property type="component" value="Unassembled WGS sequence"/>
</dbReference>
<feature type="transmembrane region" description="Helical" evidence="1">
    <location>
        <begin position="99"/>
        <end position="123"/>
    </location>
</feature>
<keyword evidence="3" id="KW-1185">Reference proteome</keyword>
<proteinExistence type="predicted"/>
<keyword evidence="1" id="KW-0812">Transmembrane</keyword>
<name>H0HSG4_9HYPH</name>
<feature type="transmembrane region" description="Helical" evidence="1">
    <location>
        <begin position="360"/>
        <end position="379"/>
    </location>
</feature>
<feature type="transmembrane region" description="Helical" evidence="1">
    <location>
        <begin position="293"/>
        <end position="310"/>
    </location>
</feature>
<feature type="transmembrane region" description="Helical" evidence="1">
    <location>
        <begin position="317"/>
        <end position="340"/>
    </location>
</feature>
<accession>H0HSG4</accession>
<keyword evidence="1" id="KW-0472">Membrane</keyword>
<dbReference type="AlphaFoldDB" id="H0HSG4"/>
<protein>
    <recommendedName>
        <fullName evidence="4">Integral membrane protein</fullName>
    </recommendedName>
</protein>
<feature type="transmembrane region" description="Helical" evidence="1">
    <location>
        <begin position="16"/>
        <end position="37"/>
    </location>
</feature>
<keyword evidence="1" id="KW-1133">Transmembrane helix</keyword>